<keyword evidence="2 6" id="KW-0378">Hydrolase</keyword>
<dbReference type="InterPro" id="IPR013780">
    <property type="entry name" value="Glyco_hydro_b"/>
</dbReference>
<comment type="similarity">
    <text evidence="1">Belongs to the glycosyl hydrolase 13 family.</text>
</comment>
<dbReference type="FunFam" id="3.90.400.10:FF:000004">
    <property type="entry name" value="Oligo-1,6-glucosidase"/>
    <property type="match status" value="1"/>
</dbReference>
<dbReference type="SMR" id="G3AYZ3"/>
<dbReference type="SUPFAM" id="SSF51445">
    <property type="entry name" value="(Trans)glycosidases"/>
    <property type="match status" value="1"/>
</dbReference>
<dbReference type="Gene3D" id="3.90.400.10">
    <property type="entry name" value="Oligo-1,6-glucosidase, Domain 2"/>
    <property type="match status" value="1"/>
</dbReference>
<dbReference type="GO" id="GO:0000025">
    <property type="term" value="P:maltose catabolic process"/>
    <property type="evidence" value="ECO:0007669"/>
    <property type="project" value="TreeGrafter"/>
</dbReference>
<dbReference type="Proteomes" id="UP000000707">
    <property type="component" value="Unassembled WGS sequence"/>
</dbReference>
<dbReference type="InterPro" id="IPR017853">
    <property type="entry name" value="GH"/>
</dbReference>
<evidence type="ECO:0000256" key="3">
    <source>
        <dbReference type="ARBA" id="ARBA00023295"/>
    </source>
</evidence>
<accession>G3AYZ3</accession>
<keyword evidence="4" id="KW-0462">Maltose metabolism</keyword>
<reference evidence="7 8" key="1">
    <citation type="journal article" date="2011" name="Proc. Natl. Acad. Sci. U.S.A.">
        <title>Comparative genomics of xylose-fermenting fungi for enhanced biofuel production.</title>
        <authorList>
            <person name="Wohlbach D.J."/>
            <person name="Kuo A."/>
            <person name="Sato T.K."/>
            <person name="Potts K.M."/>
            <person name="Salamov A.A."/>
            <person name="LaButti K.M."/>
            <person name="Sun H."/>
            <person name="Clum A."/>
            <person name="Pangilinan J.L."/>
            <person name="Lindquist E.A."/>
            <person name="Lucas S."/>
            <person name="Lapidus A."/>
            <person name="Jin M."/>
            <person name="Gunawan C."/>
            <person name="Balan V."/>
            <person name="Dale B.E."/>
            <person name="Jeffries T.W."/>
            <person name="Zinkel R."/>
            <person name="Barry K.W."/>
            <person name="Grigoriev I.V."/>
            <person name="Gasch A.P."/>
        </authorList>
    </citation>
    <scope>NUCLEOTIDE SEQUENCE [LARGE SCALE GENOMIC DNA]</scope>
    <source>
        <strain evidence="7">ATCC 10573</strain>
        <strain evidence="8">ATCC 10573 / BCRC 21748 / CBS 615 / JCM 9827 / NBRC 10315 / NRRL Y-1498 / VKM Y-70</strain>
    </source>
</reference>
<dbReference type="KEGG" id="cten:18246700"/>
<dbReference type="GO" id="GO:0004574">
    <property type="term" value="F:oligo-1,6-glucosidase activity"/>
    <property type="evidence" value="ECO:0007669"/>
    <property type="project" value="TreeGrafter"/>
</dbReference>
<dbReference type="GeneID" id="18246700"/>
<dbReference type="STRING" id="590646.G3AYZ3"/>
<dbReference type="GO" id="GO:0033934">
    <property type="term" value="F:glucan 1,4-alpha-maltotriohydrolase activity"/>
    <property type="evidence" value="ECO:0007669"/>
    <property type="project" value="TreeGrafter"/>
</dbReference>
<evidence type="ECO:0000313" key="7">
    <source>
        <dbReference type="EMBL" id="EGV66260.1"/>
    </source>
</evidence>
<gene>
    <name evidence="7" type="ORF">CANTEDRAFT_112841</name>
</gene>
<evidence type="ECO:0000256" key="1">
    <source>
        <dbReference type="ARBA" id="ARBA00008061"/>
    </source>
</evidence>
<evidence type="ECO:0000313" key="8">
    <source>
        <dbReference type="Proteomes" id="UP000000707"/>
    </source>
</evidence>
<dbReference type="AlphaFoldDB" id="G3AYZ3"/>
<dbReference type="PANTHER" id="PTHR10357:SF179">
    <property type="entry name" value="NEUTRAL AND BASIC AMINO ACID TRANSPORT PROTEIN RBAT"/>
    <property type="match status" value="1"/>
</dbReference>
<name>G3AYZ3_CANTC</name>
<sequence>MTKDYIWWKDATIYQIWPASYKDSNNDGVGDIPGIISKLDYIKSLGADIIWLSPMYDSPQDDMGYDISNYNTIYPKYGTMEDMDNLISGCHKREIKLILDLVVNHTSSEHDWFKESKSSRDNSKRDWYVWKPARYDSEGKRHPPNNWKSFFSESAWEYDETTDEYYLHLFAKSQPDLNWENETTRNAIYEYALDFWFKKGIDGFRIDTAGLYSKDQSFADAPIVSPGEELQFCGNSVNNGPRIHEFHKEMFEKVTSKYDVMTVGEVGHCSREDTLKYVSAKEREMSMVFLFDLVSLGYSSTDRYQYDGFSLKDLKDAIVKQCNFIFGTDAWSTMFIENHDQARAVTRFGNTKTLDNTFKSAKLIALMQATLTGTLFIYQGQEIGMTNLPRSWDISEYKDIESNNAYQDLLKTHNISDPENDSRVKRFMDTLALVSRDHARSPVQWTADKHGGFSGTKPWMRVNDNYKEINVESQVGDPNSVFSFYQKCLVLRRQYKDLFVYGDISVLDYENPQLFSYVKQSGTSKAYVVLNFSGEPAKFESSVPGTLRLLNTNVDDFKDDSLSPWEGRVYLVEQL</sequence>
<dbReference type="Gene3D" id="3.20.20.80">
    <property type="entry name" value="Glycosidases"/>
    <property type="match status" value="1"/>
</dbReference>
<dbReference type="FunFam" id="3.20.20.80:FF:000087">
    <property type="entry name" value="Oligo-1,6-glucosidase IMA1"/>
    <property type="match status" value="1"/>
</dbReference>
<keyword evidence="8" id="KW-1185">Reference proteome</keyword>
<feature type="domain" description="Glycosyl hydrolase family 13 catalytic" evidence="5">
    <location>
        <begin position="15"/>
        <end position="440"/>
    </location>
</feature>
<evidence type="ECO:0000259" key="5">
    <source>
        <dbReference type="SMART" id="SM00642"/>
    </source>
</evidence>
<dbReference type="FunFam" id="3.20.20.80:FF:000064">
    <property type="entry name" value="Oligo-1,6-glucosidase"/>
    <property type="match status" value="1"/>
</dbReference>
<dbReference type="SMART" id="SM00642">
    <property type="entry name" value="Aamy"/>
    <property type="match status" value="1"/>
</dbReference>
<dbReference type="GO" id="GO:0004556">
    <property type="term" value="F:alpha-amylase activity"/>
    <property type="evidence" value="ECO:0007669"/>
    <property type="project" value="TreeGrafter"/>
</dbReference>
<evidence type="ECO:0000313" key="6">
    <source>
        <dbReference type="EMBL" id="EGV66259.1"/>
    </source>
</evidence>
<dbReference type="GO" id="GO:0005987">
    <property type="term" value="P:sucrose catabolic process"/>
    <property type="evidence" value="ECO:0007669"/>
    <property type="project" value="TreeGrafter"/>
</dbReference>
<dbReference type="SUPFAM" id="SSF51011">
    <property type="entry name" value="Glycosyl hydrolase domain"/>
    <property type="match status" value="1"/>
</dbReference>
<dbReference type="InterPro" id="IPR006047">
    <property type="entry name" value="GH13_cat_dom"/>
</dbReference>
<dbReference type="PANTHER" id="PTHR10357">
    <property type="entry name" value="ALPHA-AMYLASE FAMILY MEMBER"/>
    <property type="match status" value="1"/>
</dbReference>
<evidence type="ECO:0000256" key="2">
    <source>
        <dbReference type="ARBA" id="ARBA00022801"/>
    </source>
</evidence>
<proteinExistence type="inferred from homology"/>
<dbReference type="EMBL" id="GL996512">
    <property type="protein sequence ID" value="EGV66259.1"/>
    <property type="molecule type" value="Genomic_DNA"/>
</dbReference>
<protein>
    <submittedName>
        <fullName evidence="6">Glycoside hydrolase</fullName>
    </submittedName>
</protein>
<dbReference type="GO" id="GO:0004575">
    <property type="term" value="F:sucrose alpha-glucosidase activity"/>
    <property type="evidence" value="ECO:0007669"/>
    <property type="project" value="TreeGrafter"/>
</dbReference>
<organism evidence="8">
    <name type="scientific">Candida tenuis (strain ATCC 10573 / BCRC 21748 / CBS 615 / JCM 9827 / NBRC 10315 / NRRL Y-1498 / VKM Y-70)</name>
    <name type="common">Yeast</name>
    <name type="synonym">Yamadazyma tenuis</name>
    <dbReference type="NCBI Taxonomy" id="590646"/>
    <lineage>
        <taxon>Eukaryota</taxon>
        <taxon>Fungi</taxon>
        <taxon>Dikarya</taxon>
        <taxon>Ascomycota</taxon>
        <taxon>Saccharomycotina</taxon>
        <taxon>Pichiomycetes</taxon>
        <taxon>Debaryomycetaceae</taxon>
        <taxon>Yamadazyma</taxon>
    </lineage>
</organism>
<dbReference type="Pfam" id="PF00128">
    <property type="entry name" value="Alpha-amylase"/>
    <property type="match status" value="1"/>
</dbReference>
<evidence type="ECO:0000256" key="4">
    <source>
        <dbReference type="ARBA" id="ARBA00026248"/>
    </source>
</evidence>
<dbReference type="Gene3D" id="2.60.40.1180">
    <property type="entry name" value="Golgi alpha-mannosidase II"/>
    <property type="match status" value="1"/>
</dbReference>
<keyword evidence="3" id="KW-0326">Glycosidase</keyword>
<dbReference type="HOGENOM" id="CLU_006462_1_1_1"/>
<dbReference type="eggNOG" id="KOG0471">
    <property type="taxonomic scope" value="Eukaryota"/>
</dbReference>
<dbReference type="InterPro" id="IPR045857">
    <property type="entry name" value="O16G_dom_2"/>
</dbReference>
<dbReference type="CDD" id="cd11333">
    <property type="entry name" value="AmyAc_SI_OligoGlu_DGase"/>
    <property type="match status" value="1"/>
</dbReference>
<dbReference type="EMBL" id="GL996512">
    <property type="protein sequence ID" value="EGV66260.1"/>
    <property type="molecule type" value="Genomic_DNA"/>
</dbReference>
<dbReference type="OrthoDB" id="1740265at2759"/>